<dbReference type="Gene3D" id="3.40.50.11780">
    <property type="match status" value="2"/>
</dbReference>
<dbReference type="PANTHER" id="PTHR35861:SF1">
    <property type="entry name" value="PHAGE TAIL SHEATH PROTEIN"/>
    <property type="match status" value="1"/>
</dbReference>
<feature type="domain" description="Tail sheath protein subtilisin-like" evidence="2">
    <location>
        <begin position="238"/>
        <end position="384"/>
    </location>
</feature>
<name>A0A3R9WD91_9BACT</name>
<evidence type="ECO:0000313" key="5">
    <source>
        <dbReference type="Proteomes" id="UP000269669"/>
    </source>
</evidence>
<keyword evidence="5" id="KW-1185">Reference proteome</keyword>
<evidence type="ECO:0008006" key="6">
    <source>
        <dbReference type="Google" id="ProtNLM"/>
    </source>
</evidence>
<dbReference type="Pfam" id="PF17482">
    <property type="entry name" value="Phage_sheath_1C"/>
    <property type="match status" value="1"/>
</dbReference>
<dbReference type="InterPro" id="IPR035089">
    <property type="entry name" value="Phage_sheath_subtilisin"/>
</dbReference>
<reference evidence="4 5" key="1">
    <citation type="submission" date="2018-12" db="EMBL/GenBank/DDBJ databases">
        <title>Sequencing of bacterial isolates from soil warming experiment in Harvard Forest, Massachusetts, USA.</title>
        <authorList>
            <person name="Deangelis K."/>
        </authorList>
    </citation>
    <scope>NUCLEOTIDE SEQUENCE [LARGE SCALE GENOMIC DNA]</scope>
    <source>
        <strain evidence="4 5">EB153</strain>
    </source>
</reference>
<proteinExistence type="inferred from homology"/>
<comment type="caution">
    <text evidence="4">The sequence shown here is derived from an EMBL/GenBank/DDBJ whole genome shotgun (WGS) entry which is preliminary data.</text>
</comment>
<dbReference type="Proteomes" id="UP000269669">
    <property type="component" value="Unassembled WGS sequence"/>
</dbReference>
<evidence type="ECO:0000259" key="3">
    <source>
        <dbReference type="Pfam" id="PF17482"/>
    </source>
</evidence>
<accession>A0A3R9WD91</accession>
<dbReference type="OrthoDB" id="9767864at2"/>
<dbReference type="InterPro" id="IPR052042">
    <property type="entry name" value="Tail_sheath_structural"/>
</dbReference>
<evidence type="ECO:0000259" key="2">
    <source>
        <dbReference type="Pfam" id="PF04984"/>
    </source>
</evidence>
<dbReference type="InterPro" id="IPR020287">
    <property type="entry name" value="Tail_sheath_C"/>
</dbReference>
<dbReference type="AlphaFoldDB" id="A0A3R9WD91"/>
<gene>
    <name evidence="4" type="ORF">EDE15_0071</name>
</gene>
<organism evidence="4 5">
    <name type="scientific">Edaphobacter aggregans</name>
    <dbReference type="NCBI Taxonomy" id="570835"/>
    <lineage>
        <taxon>Bacteria</taxon>
        <taxon>Pseudomonadati</taxon>
        <taxon>Acidobacteriota</taxon>
        <taxon>Terriglobia</taxon>
        <taxon>Terriglobales</taxon>
        <taxon>Acidobacteriaceae</taxon>
        <taxon>Edaphobacter</taxon>
    </lineage>
</organism>
<dbReference type="Pfam" id="PF04984">
    <property type="entry name" value="Phage_sheath_1"/>
    <property type="match status" value="1"/>
</dbReference>
<comment type="similarity">
    <text evidence="1">Belongs to the myoviridae tail sheath protein family.</text>
</comment>
<sequence>MPVTPTYPGVYIEELPSGVHTITGVATSIAAFVGWAPQGPTTEATLILSWADFQRQFGGLDSRSLLGYSVNQFFLNGGQQAYIVRLVDGTAKTATVTIGAAPKSLIVTALNAGAWANVYQVAIKNSTASPGRFQLQVIYAPTGATPAVVESFPNLSITTPDPLGRYVVDVLANGSNYVTASVPAGTTDPPTDTTVALDNTTAGDDGTVLNPSTAGFELALQAGGGTAGVNLLANVDLFNLLCIPGETTSVVLGELDTFCKNNQAFLIADPDPLITNYATLTTGPGFIGNNSAFYFPSLLAPDPLAGNVTRTYPPCGFVAGIYASTDVNRGVWKAPAGTETALVGVSGVAVPLTDKQNGELNPVAVNCIRSFSAYGTVVWGARTTGGNDEAGSQWKYVPIRRLALFLETSLYRGTQWVVFEPNDAPLWGQIRLNVGSFMQTLFTQGAFQGSTPQQAYFVKCDSETTTPTDQDNGIVNILVGFAPLKPAEFVIIQIQQIAGQTT</sequence>
<dbReference type="EMBL" id="RSDW01000001">
    <property type="protein sequence ID" value="RSL14618.1"/>
    <property type="molecule type" value="Genomic_DNA"/>
</dbReference>
<evidence type="ECO:0000256" key="1">
    <source>
        <dbReference type="ARBA" id="ARBA00008005"/>
    </source>
</evidence>
<dbReference type="PANTHER" id="PTHR35861">
    <property type="match status" value="1"/>
</dbReference>
<dbReference type="RefSeq" id="WP_125483459.1">
    <property type="nucleotide sequence ID" value="NZ_RSDW01000001.1"/>
</dbReference>
<evidence type="ECO:0000313" key="4">
    <source>
        <dbReference type="EMBL" id="RSL14618.1"/>
    </source>
</evidence>
<protein>
    <recommendedName>
        <fullName evidence="6">Tail sheath protein C-terminal domain-containing protein</fullName>
    </recommendedName>
</protein>
<feature type="domain" description="Tail sheath protein C-terminal" evidence="3">
    <location>
        <begin position="390"/>
        <end position="496"/>
    </location>
</feature>